<organism evidence="2 3">
    <name type="scientific">Promicromonospora aerolata</name>
    <dbReference type="NCBI Taxonomy" id="195749"/>
    <lineage>
        <taxon>Bacteria</taxon>
        <taxon>Bacillati</taxon>
        <taxon>Actinomycetota</taxon>
        <taxon>Actinomycetes</taxon>
        <taxon>Micrococcales</taxon>
        <taxon>Promicromonosporaceae</taxon>
        <taxon>Promicromonospora</taxon>
    </lineage>
</organism>
<keyword evidence="3" id="KW-1185">Reference proteome</keyword>
<feature type="transmembrane region" description="Helical" evidence="1">
    <location>
        <begin position="12"/>
        <end position="30"/>
    </location>
</feature>
<evidence type="ECO:0000256" key="1">
    <source>
        <dbReference type="SAM" id="Phobius"/>
    </source>
</evidence>
<feature type="transmembrane region" description="Helical" evidence="1">
    <location>
        <begin position="37"/>
        <end position="57"/>
    </location>
</feature>
<name>A0ABW4VEJ9_9MICO</name>
<comment type="caution">
    <text evidence="2">The sequence shown here is derived from an EMBL/GenBank/DDBJ whole genome shotgun (WGS) entry which is preliminary data.</text>
</comment>
<feature type="transmembrane region" description="Helical" evidence="1">
    <location>
        <begin position="63"/>
        <end position="80"/>
    </location>
</feature>
<sequence length="338" mass="36613">MMTAISDVTVRLIGLGLWWFGSLLLVHSFLDNRGARRFVWVVGVGAAVWAYSAGWAALATEGVGQLVVAIVSVLLSLVTLTRQVRSPDRLEPIGGSTTSANAYLQSALSRWDLARRQLAMGQHLRAGLNYQDGVDHLLICASMTREADEKATTMPRPDDLMPVYHAIAAVGREGIPVMERVRATAPIRFHARIVLAAAHLADPTAGRPELIRRALAAEAGSVPGLDLNGDGPLSAETRIAQAAQVRLLVARLMVDRPGLRWAAVPPWLVGSGGAVSFAREKSRFRQAVLPSCAGLTLDEETRQLAQESALMYRELCREVPGYESDRDQAERLLATIQA</sequence>
<evidence type="ECO:0008006" key="4">
    <source>
        <dbReference type="Google" id="ProtNLM"/>
    </source>
</evidence>
<accession>A0ABW4VEJ9</accession>
<gene>
    <name evidence="2" type="ORF">ACFSL2_23260</name>
</gene>
<evidence type="ECO:0000313" key="3">
    <source>
        <dbReference type="Proteomes" id="UP001597338"/>
    </source>
</evidence>
<proteinExistence type="predicted"/>
<keyword evidence="1" id="KW-0472">Membrane</keyword>
<keyword evidence="1" id="KW-0812">Transmembrane</keyword>
<evidence type="ECO:0000313" key="2">
    <source>
        <dbReference type="EMBL" id="MFD2028428.1"/>
    </source>
</evidence>
<keyword evidence="1" id="KW-1133">Transmembrane helix</keyword>
<dbReference type="RefSeq" id="WP_377200115.1">
    <property type="nucleotide sequence ID" value="NZ_JBHUHF010000001.1"/>
</dbReference>
<protein>
    <recommendedName>
        <fullName evidence="4">DUF4129 domain-containing protein</fullName>
    </recommendedName>
</protein>
<dbReference type="Proteomes" id="UP001597338">
    <property type="component" value="Unassembled WGS sequence"/>
</dbReference>
<reference evidence="3" key="1">
    <citation type="journal article" date="2019" name="Int. J. Syst. Evol. Microbiol.">
        <title>The Global Catalogue of Microorganisms (GCM) 10K type strain sequencing project: providing services to taxonomists for standard genome sequencing and annotation.</title>
        <authorList>
            <consortium name="The Broad Institute Genomics Platform"/>
            <consortium name="The Broad Institute Genome Sequencing Center for Infectious Disease"/>
            <person name="Wu L."/>
            <person name="Ma J."/>
        </authorList>
    </citation>
    <scope>NUCLEOTIDE SEQUENCE [LARGE SCALE GENOMIC DNA]</scope>
    <source>
        <strain evidence="3">CCM 7043</strain>
    </source>
</reference>
<dbReference type="EMBL" id="JBHUHF010000001">
    <property type="protein sequence ID" value="MFD2028428.1"/>
    <property type="molecule type" value="Genomic_DNA"/>
</dbReference>